<dbReference type="SUPFAM" id="SSF161098">
    <property type="entry name" value="MetI-like"/>
    <property type="match status" value="1"/>
</dbReference>
<evidence type="ECO:0000256" key="4">
    <source>
        <dbReference type="ARBA" id="ARBA00022692"/>
    </source>
</evidence>
<dbReference type="AlphaFoldDB" id="A0A381NTL9"/>
<feature type="transmembrane region" description="Helical" evidence="7">
    <location>
        <begin position="30"/>
        <end position="49"/>
    </location>
</feature>
<dbReference type="EMBL" id="UINC01000548">
    <property type="protein sequence ID" value="SUZ57198.1"/>
    <property type="molecule type" value="Genomic_DNA"/>
</dbReference>
<dbReference type="InterPro" id="IPR000515">
    <property type="entry name" value="MetI-like"/>
</dbReference>
<comment type="subcellular location">
    <subcellularLocation>
        <location evidence="1">Cell membrane</location>
        <topology evidence="1">Multi-pass membrane protein</topology>
    </subcellularLocation>
</comment>
<dbReference type="InterPro" id="IPR050366">
    <property type="entry name" value="BP-dependent_transpt_permease"/>
</dbReference>
<organism evidence="9">
    <name type="scientific">marine metagenome</name>
    <dbReference type="NCBI Taxonomy" id="408172"/>
    <lineage>
        <taxon>unclassified sequences</taxon>
        <taxon>metagenomes</taxon>
        <taxon>ecological metagenomes</taxon>
    </lineage>
</organism>
<evidence type="ECO:0000256" key="5">
    <source>
        <dbReference type="ARBA" id="ARBA00022989"/>
    </source>
</evidence>
<keyword evidence="2" id="KW-0813">Transport</keyword>
<keyword evidence="5 7" id="KW-1133">Transmembrane helix</keyword>
<feature type="transmembrane region" description="Helical" evidence="7">
    <location>
        <begin position="223"/>
        <end position="248"/>
    </location>
</feature>
<keyword evidence="4 7" id="KW-0812">Transmembrane</keyword>
<accession>A0A381NTL9</accession>
<feature type="domain" description="ABC transmembrane type-1" evidence="8">
    <location>
        <begin position="102"/>
        <end position="292"/>
    </location>
</feature>
<evidence type="ECO:0000256" key="2">
    <source>
        <dbReference type="ARBA" id="ARBA00022448"/>
    </source>
</evidence>
<gene>
    <name evidence="9" type="ORF">METZ01_LOCUS10052</name>
</gene>
<keyword evidence="6 7" id="KW-0472">Membrane</keyword>
<evidence type="ECO:0000256" key="6">
    <source>
        <dbReference type="ARBA" id="ARBA00023136"/>
    </source>
</evidence>
<evidence type="ECO:0000256" key="1">
    <source>
        <dbReference type="ARBA" id="ARBA00004651"/>
    </source>
</evidence>
<name>A0A381NTL9_9ZZZZ</name>
<dbReference type="PANTHER" id="PTHR43386">
    <property type="entry name" value="OLIGOPEPTIDE TRANSPORT SYSTEM PERMEASE PROTEIN APPC"/>
    <property type="match status" value="1"/>
</dbReference>
<dbReference type="Gene3D" id="1.10.3720.10">
    <property type="entry name" value="MetI-like"/>
    <property type="match status" value="1"/>
</dbReference>
<evidence type="ECO:0000313" key="9">
    <source>
        <dbReference type="EMBL" id="SUZ57198.1"/>
    </source>
</evidence>
<keyword evidence="3" id="KW-1003">Cell membrane</keyword>
<dbReference type="CDD" id="cd06261">
    <property type="entry name" value="TM_PBP2"/>
    <property type="match status" value="1"/>
</dbReference>
<protein>
    <recommendedName>
        <fullName evidence="8">ABC transmembrane type-1 domain-containing protein</fullName>
    </recommendedName>
</protein>
<evidence type="ECO:0000259" key="8">
    <source>
        <dbReference type="PROSITE" id="PS50928"/>
    </source>
</evidence>
<feature type="transmembrane region" description="Helical" evidence="7">
    <location>
        <begin position="271"/>
        <end position="291"/>
    </location>
</feature>
<dbReference type="GO" id="GO:0005886">
    <property type="term" value="C:plasma membrane"/>
    <property type="evidence" value="ECO:0007669"/>
    <property type="project" value="UniProtKB-SubCell"/>
</dbReference>
<feature type="transmembrane region" description="Helical" evidence="7">
    <location>
        <begin position="151"/>
        <end position="177"/>
    </location>
</feature>
<reference evidence="9" key="1">
    <citation type="submission" date="2018-05" db="EMBL/GenBank/DDBJ databases">
        <authorList>
            <person name="Lanie J.A."/>
            <person name="Ng W.-L."/>
            <person name="Kazmierczak K.M."/>
            <person name="Andrzejewski T.M."/>
            <person name="Davidsen T.M."/>
            <person name="Wayne K.J."/>
            <person name="Tettelin H."/>
            <person name="Glass J.I."/>
            <person name="Rusch D."/>
            <person name="Podicherti R."/>
            <person name="Tsui H.-C.T."/>
            <person name="Winkler M.E."/>
        </authorList>
    </citation>
    <scope>NUCLEOTIDE SEQUENCE</scope>
</reference>
<dbReference type="InterPro" id="IPR035906">
    <property type="entry name" value="MetI-like_sf"/>
</dbReference>
<dbReference type="GO" id="GO:0055085">
    <property type="term" value="P:transmembrane transport"/>
    <property type="evidence" value="ECO:0007669"/>
    <property type="project" value="InterPro"/>
</dbReference>
<evidence type="ECO:0000256" key="7">
    <source>
        <dbReference type="SAM" id="Phobius"/>
    </source>
</evidence>
<evidence type="ECO:0000256" key="3">
    <source>
        <dbReference type="ARBA" id="ARBA00022475"/>
    </source>
</evidence>
<dbReference type="Pfam" id="PF00528">
    <property type="entry name" value="BPD_transp_1"/>
    <property type="match status" value="1"/>
</dbReference>
<dbReference type="PROSITE" id="PS50928">
    <property type="entry name" value="ABC_TM1"/>
    <property type="match status" value="1"/>
</dbReference>
<feature type="transmembrane region" description="Helical" evidence="7">
    <location>
        <begin position="106"/>
        <end position="131"/>
    </location>
</feature>
<sequence>MSQISSVKNATVLIFPSIQRIILKSRNLPILPIAIIVAVLFLAIFANLISPHDPERSVKDTETGRPIDNYLPPFWMDGGSIRTPLGTDFHSRDILSRLIHGSRVSLIVGLVGTLAAGLVGTTLGITAGYLGGWWDQIIMRVTDAWLALPSLIFAIFLASVLRPSLWNIVIILALVFWSRYTRQIRAEVLALRERDYVRLAEVTGASRLRVMVKHILPNTLNTVMVLFSLTIGVAIIIEASLSFLGIGVPPPKPAWGLMMADGRGPLIAGKWWISVFPGLCIMLLVLASNLLGDWLRVRLDPQLRNR</sequence>
<dbReference type="PANTHER" id="PTHR43386:SF1">
    <property type="entry name" value="D,D-DIPEPTIDE TRANSPORT SYSTEM PERMEASE PROTEIN DDPC-RELATED"/>
    <property type="match status" value="1"/>
</dbReference>
<proteinExistence type="predicted"/>